<dbReference type="PANTHER" id="PTHR23280:SF12">
    <property type="entry name" value="PROTEIN 4.1"/>
    <property type="match status" value="1"/>
</dbReference>
<dbReference type="InterPro" id="IPR019748">
    <property type="entry name" value="FERM_central"/>
</dbReference>
<evidence type="ECO:0000256" key="2">
    <source>
        <dbReference type="ARBA" id="ARBA00022490"/>
    </source>
</evidence>
<reference evidence="6" key="2">
    <citation type="submission" date="2025-08" db="UniProtKB">
        <authorList>
            <consortium name="Ensembl"/>
        </authorList>
    </citation>
    <scope>IDENTIFICATION</scope>
    <source>
        <strain evidence="6">Guanapo</strain>
    </source>
</reference>
<keyword evidence="3" id="KW-0206">Cytoskeleton</keyword>
<evidence type="ECO:0000313" key="7">
    <source>
        <dbReference type="Proteomes" id="UP000242638"/>
    </source>
</evidence>
<dbReference type="PROSITE" id="PS50057">
    <property type="entry name" value="FERM_3"/>
    <property type="match status" value="1"/>
</dbReference>
<dbReference type="InterPro" id="IPR035963">
    <property type="entry name" value="FERM_2"/>
</dbReference>
<protein>
    <recommendedName>
        <fullName evidence="5">FERM domain-containing protein</fullName>
    </recommendedName>
</protein>
<name>A0A3P9N300_POERE</name>
<dbReference type="Bgee" id="ENSPREG00000002823">
    <property type="expression patterns" value="Expressed in head and 1 other cell type or tissue"/>
</dbReference>
<dbReference type="GO" id="GO:0005856">
    <property type="term" value="C:cytoskeleton"/>
    <property type="evidence" value="ECO:0007669"/>
    <property type="project" value="UniProtKB-SubCell"/>
</dbReference>
<comment type="subcellular location">
    <subcellularLocation>
        <location evidence="1">Cytoplasm</location>
        <location evidence="1">Cytoskeleton</location>
    </subcellularLocation>
</comment>
<evidence type="ECO:0000256" key="4">
    <source>
        <dbReference type="SAM" id="Phobius"/>
    </source>
</evidence>
<sequence length="181" mass="21464">MHGQVYLMFGRPKWTMKFTTNSALLETNFHHNSHRIERCMVCSKISIVYLMDCLYRLIFFCFHFSLLFENNFPCKYLNTSLSFFRRYFLCLQLRKDILQGVLPCSFVTLSLLGSYTVQSELGEYDPEVHGTDYVKDLNLAPGQSKELEEKVMELHRTYRSLKGLYDLKNRNLSSDHFYRGY</sequence>
<dbReference type="GO" id="GO:0031032">
    <property type="term" value="P:actomyosin structure organization"/>
    <property type="evidence" value="ECO:0007669"/>
    <property type="project" value="TreeGrafter"/>
</dbReference>
<evidence type="ECO:0000256" key="1">
    <source>
        <dbReference type="ARBA" id="ARBA00004245"/>
    </source>
</evidence>
<dbReference type="AlphaFoldDB" id="A0A3P9N300"/>
<dbReference type="STRING" id="8081.ENSPREP00000003966"/>
<keyword evidence="7" id="KW-1185">Reference proteome</keyword>
<reference evidence="7" key="1">
    <citation type="submission" date="2013-11" db="EMBL/GenBank/DDBJ databases">
        <title>The genomic landscape of the Guanapo guppy.</title>
        <authorList>
            <person name="Kuenstner A."/>
            <person name="Dreyer C."/>
        </authorList>
    </citation>
    <scope>NUCLEOTIDE SEQUENCE</scope>
    <source>
        <strain evidence="7">Guanapo</strain>
    </source>
</reference>
<keyword evidence="4" id="KW-0472">Membrane</keyword>
<dbReference type="InterPro" id="IPR014352">
    <property type="entry name" value="FERM/acyl-CoA-bd_prot_sf"/>
</dbReference>
<dbReference type="Pfam" id="PF00373">
    <property type="entry name" value="FERM_M"/>
    <property type="match status" value="1"/>
</dbReference>
<dbReference type="Gene3D" id="1.20.80.10">
    <property type="match status" value="1"/>
</dbReference>
<keyword evidence="4" id="KW-1133">Transmembrane helix</keyword>
<dbReference type="GO" id="GO:0005886">
    <property type="term" value="C:plasma membrane"/>
    <property type="evidence" value="ECO:0007669"/>
    <property type="project" value="TreeGrafter"/>
</dbReference>
<accession>A0A3P9N300</accession>
<dbReference type="SUPFAM" id="SSF47031">
    <property type="entry name" value="Second domain of FERM"/>
    <property type="match status" value="1"/>
</dbReference>
<dbReference type="PANTHER" id="PTHR23280">
    <property type="entry name" value="4.1 G PROTEIN"/>
    <property type="match status" value="1"/>
</dbReference>
<reference evidence="6" key="3">
    <citation type="submission" date="2025-09" db="UniProtKB">
        <authorList>
            <consortium name="Ensembl"/>
        </authorList>
    </citation>
    <scope>IDENTIFICATION</scope>
    <source>
        <strain evidence="6">Guanapo</strain>
    </source>
</reference>
<dbReference type="PRINTS" id="PR00935">
    <property type="entry name" value="BAND41"/>
</dbReference>
<dbReference type="InterPro" id="IPR019749">
    <property type="entry name" value="Band_41_domain"/>
</dbReference>
<dbReference type="GeneTree" id="ENSGT00940000157833"/>
<dbReference type="Ensembl" id="ENSPRET00000004022.1">
    <property type="protein sequence ID" value="ENSPREP00000003966.1"/>
    <property type="gene ID" value="ENSPREG00000002823.1"/>
</dbReference>
<keyword evidence="4" id="KW-0812">Transmembrane</keyword>
<evidence type="ECO:0000259" key="5">
    <source>
        <dbReference type="PROSITE" id="PS50057"/>
    </source>
</evidence>
<dbReference type="InterPro" id="IPR000299">
    <property type="entry name" value="FERM_domain"/>
</dbReference>
<evidence type="ECO:0000313" key="6">
    <source>
        <dbReference type="Ensembl" id="ENSPREP00000003966.1"/>
    </source>
</evidence>
<evidence type="ECO:0000256" key="3">
    <source>
        <dbReference type="ARBA" id="ARBA00023212"/>
    </source>
</evidence>
<feature type="transmembrane region" description="Helical" evidence="4">
    <location>
        <begin position="47"/>
        <end position="68"/>
    </location>
</feature>
<dbReference type="Proteomes" id="UP000242638">
    <property type="component" value="Unassembled WGS sequence"/>
</dbReference>
<keyword evidence="2" id="KW-0963">Cytoplasm</keyword>
<organism evidence="6 7">
    <name type="scientific">Poecilia reticulata</name>
    <name type="common">Guppy</name>
    <name type="synonym">Acanthophacelus reticulatus</name>
    <dbReference type="NCBI Taxonomy" id="8081"/>
    <lineage>
        <taxon>Eukaryota</taxon>
        <taxon>Metazoa</taxon>
        <taxon>Chordata</taxon>
        <taxon>Craniata</taxon>
        <taxon>Vertebrata</taxon>
        <taxon>Euteleostomi</taxon>
        <taxon>Actinopterygii</taxon>
        <taxon>Neopterygii</taxon>
        <taxon>Teleostei</taxon>
        <taxon>Neoteleostei</taxon>
        <taxon>Acanthomorphata</taxon>
        <taxon>Ovalentaria</taxon>
        <taxon>Atherinomorphae</taxon>
        <taxon>Cyprinodontiformes</taxon>
        <taxon>Poeciliidae</taxon>
        <taxon>Poeciliinae</taxon>
        <taxon>Poecilia</taxon>
    </lineage>
</organism>
<proteinExistence type="predicted"/>
<dbReference type="CDD" id="cd14473">
    <property type="entry name" value="FERM_B-lobe"/>
    <property type="match status" value="1"/>
</dbReference>
<feature type="domain" description="FERM" evidence="5">
    <location>
        <begin position="1"/>
        <end position="181"/>
    </location>
</feature>